<name>A0A2T2WP88_9FIRM</name>
<dbReference type="PANTHER" id="PTHR30458:SF0">
    <property type="entry name" value="1,2-PHENYLACETYL-COA EPOXIDASE, SUBUNIT C"/>
    <property type="match status" value="1"/>
</dbReference>
<organism evidence="1 2">
    <name type="scientific">Sulfobacillus acidophilus</name>
    <dbReference type="NCBI Taxonomy" id="53633"/>
    <lineage>
        <taxon>Bacteria</taxon>
        <taxon>Bacillati</taxon>
        <taxon>Bacillota</taxon>
        <taxon>Clostridia</taxon>
        <taxon>Eubacteriales</taxon>
        <taxon>Clostridiales Family XVII. Incertae Sedis</taxon>
        <taxon>Sulfobacillus</taxon>
    </lineage>
</organism>
<gene>
    <name evidence="1" type="primary">paaI</name>
    <name evidence="1" type="ORF">C7B45_00105</name>
</gene>
<dbReference type="GO" id="GO:0005829">
    <property type="term" value="C:cytosol"/>
    <property type="evidence" value="ECO:0007669"/>
    <property type="project" value="TreeGrafter"/>
</dbReference>
<dbReference type="SUPFAM" id="SSF47240">
    <property type="entry name" value="Ferritin-like"/>
    <property type="match status" value="1"/>
</dbReference>
<comment type="caution">
    <text evidence="1">The sequence shown here is derived from an EMBL/GenBank/DDBJ whole genome shotgun (WGS) entry which is preliminary data.</text>
</comment>
<dbReference type="GO" id="GO:0010124">
    <property type="term" value="P:phenylacetate catabolic process"/>
    <property type="evidence" value="ECO:0007669"/>
    <property type="project" value="InterPro"/>
</dbReference>
<dbReference type="InterPro" id="IPR052703">
    <property type="entry name" value="Aromatic_CoA_ox/epox"/>
</dbReference>
<accession>A0A2T2WP88</accession>
<reference evidence="1 2" key="1">
    <citation type="journal article" date="2014" name="BMC Genomics">
        <title>Comparison of environmental and isolate Sulfobacillus genomes reveals diverse carbon, sulfur, nitrogen, and hydrogen metabolisms.</title>
        <authorList>
            <person name="Justice N.B."/>
            <person name="Norman A."/>
            <person name="Brown C.T."/>
            <person name="Singh A."/>
            <person name="Thomas B.C."/>
            <person name="Banfield J.F."/>
        </authorList>
    </citation>
    <scope>NUCLEOTIDE SEQUENCE [LARGE SCALE GENOMIC DNA]</scope>
    <source>
        <strain evidence="1">AMDSBA3</strain>
    </source>
</reference>
<dbReference type="InterPro" id="IPR011882">
    <property type="entry name" value="PaaC"/>
</dbReference>
<dbReference type="PANTHER" id="PTHR30458">
    <property type="entry name" value="PHENYLACETIC ACID DEGRADATION PROTEIN PAA"/>
    <property type="match status" value="1"/>
</dbReference>
<protein>
    <submittedName>
        <fullName evidence="1">Phenylacetate-CoA oxygenase subunit PaaI</fullName>
    </submittedName>
</protein>
<dbReference type="EMBL" id="PXYV01000001">
    <property type="protein sequence ID" value="PSR24060.1"/>
    <property type="molecule type" value="Genomic_DNA"/>
</dbReference>
<dbReference type="Pfam" id="PF05138">
    <property type="entry name" value="PaaA_PaaC"/>
    <property type="match status" value="1"/>
</dbReference>
<dbReference type="AlphaFoldDB" id="A0A2T2WP88"/>
<dbReference type="NCBIfam" id="TIGR02158">
    <property type="entry name" value="PA_CoA_Oxy3"/>
    <property type="match status" value="1"/>
</dbReference>
<evidence type="ECO:0000313" key="1">
    <source>
        <dbReference type="EMBL" id="PSR24060.1"/>
    </source>
</evidence>
<proteinExistence type="predicted"/>
<evidence type="ECO:0000313" key="2">
    <source>
        <dbReference type="Proteomes" id="UP000241848"/>
    </source>
</evidence>
<dbReference type="Gene3D" id="1.20.1260.10">
    <property type="match status" value="1"/>
</dbReference>
<dbReference type="Proteomes" id="UP000241848">
    <property type="component" value="Unassembled WGS sequence"/>
</dbReference>
<dbReference type="InterPro" id="IPR012347">
    <property type="entry name" value="Ferritin-like"/>
</dbReference>
<dbReference type="InterPro" id="IPR007814">
    <property type="entry name" value="PaaA_PaaC"/>
</dbReference>
<dbReference type="InterPro" id="IPR009078">
    <property type="entry name" value="Ferritin-like_SF"/>
</dbReference>
<sequence length="270" mass="30023">MNTTSLAIDRVKRTPALRHLVIELLWQVADDDLMIGFRDQEWLGLAPHIEEDVAFGSIGQEELGHAVHYYGLIEALTGDRADDLALLRETSARRNAVLLEQPNGAGDYLHDPHFNWAFTIVRHYLHDVWEMTVLTAMTGSVVEELAQAGTKILGEKRYHRAHQELWLRLLAAHNPQQLQDGLALASQWGADLADFGPMAIDLQQSGVLPDAPLLPKQFADEVTDAFKEMSIDLPIFQPGLNGRQGQHTAALGGALTTLSEVYRLDPGARW</sequence>